<dbReference type="Proteomes" id="UP000644507">
    <property type="component" value="Unassembled WGS sequence"/>
</dbReference>
<proteinExistence type="predicted"/>
<dbReference type="PANTHER" id="PTHR10887">
    <property type="entry name" value="DNA2/NAM7 HELICASE FAMILY"/>
    <property type="match status" value="1"/>
</dbReference>
<dbReference type="EMBL" id="BMXI01000016">
    <property type="protein sequence ID" value="GHC63154.1"/>
    <property type="molecule type" value="Genomic_DNA"/>
</dbReference>
<dbReference type="InterPro" id="IPR041679">
    <property type="entry name" value="DNA2/NAM7-like_C"/>
</dbReference>
<dbReference type="InterPro" id="IPR045055">
    <property type="entry name" value="DNA2/NAM7-like"/>
</dbReference>
<dbReference type="PANTHER" id="PTHR10887:SF495">
    <property type="entry name" value="HELICASE SENATAXIN ISOFORM X1-RELATED"/>
    <property type="match status" value="1"/>
</dbReference>
<dbReference type="Pfam" id="PF13087">
    <property type="entry name" value="AAA_12"/>
    <property type="match status" value="1"/>
</dbReference>
<evidence type="ECO:0000259" key="1">
    <source>
        <dbReference type="Pfam" id="PF13086"/>
    </source>
</evidence>
<dbReference type="CDD" id="cd18808">
    <property type="entry name" value="SF1_C_Upf1"/>
    <property type="match status" value="1"/>
</dbReference>
<dbReference type="InterPro" id="IPR027417">
    <property type="entry name" value="P-loop_NTPase"/>
</dbReference>
<evidence type="ECO:0000313" key="3">
    <source>
        <dbReference type="EMBL" id="GHC63154.1"/>
    </source>
</evidence>
<gene>
    <name evidence="3" type="ORF">GCM10007100_33290</name>
</gene>
<accession>A0A918TUG2</accession>
<dbReference type="RefSeq" id="WP_189572510.1">
    <property type="nucleotide sequence ID" value="NZ_BMXI01000016.1"/>
</dbReference>
<dbReference type="SUPFAM" id="SSF52540">
    <property type="entry name" value="P-loop containing nucleoside triphosphate hydrolases"/>
    <property type="match status" value="1"/>
</dbReference>
<dbReference type="GO" id="GO:0004386">
    <property type="term" value="F:helicase activity"/>
    <property type="evidence" value="ECO:0007669"/>
    <property type="project" value="InterPro"/>
</dbReference>
<dbReference type="Pfam" id="PF13086">
    <property type="entry name" value="AAA_11"/>
    <property type="match status" value="1"/>
</dbReference>
<dbReference type="InterPro" id="IPR047187">
    <property type="entry name" value="SF1_C_Upf1"/>
</dbReference>
<sequence>MIIKGEEKALYSEFGSIDLPPTELEVLATTASLLQRDTDLFYVSMVVASRDSNGKALHTPVLLYPVEVRAEGKAPELKIDHSRVALNPALHHLFDLPATFENELLDLIPTGELNLATPGLIAKDLSTHLEALDVSLFEQYPNLLKSSEIQKQTGKKNPVLLPASALLLTEKSKNVAGLLHELDELLSCSADSYPPALGALLGRSIPEKIEAKTRPAHDFAPALLSPAQSRLLKSADTQPLTVCHGPPGTGKSFTIAATAIDQIARGNSVLIACRSDEAAAVVEEKIAEMVTESQLVIRAGRKGHLKNLKSLLKQLLGTNPVNEAPSGLPRVNLSNTDRSLSLLRKNLARKLSADLRTSSLFASEPRGLWRKLNHWKHSLRVKRAPLLADLVAEITKTHADRLRLLEAYNEQTHQEHLHKHLKNLHSRDTLKRYREALGRRIPASQEKELLALDLKALVRYLPIWITTTDDIHRVLPLKPAVFDTVIIDEATQCDLASTLPILYRGSRAFITGDPQQLRHLSFLSKDRLDSLAAKHQLSPEEREHYDFRKVSFLDRALAITAGTTSRTFLDEHFRSLPPLIAFSNEHFYHGNLHCMREVETLGQDAPQPAIVTHQVSGKREKDGINEQEISAVFLELRKVLTMPASTPSLGFLSPFRAQVDSFQERLQKEFTPSEQQRLLRDHQLIAGTAHSFQGAERDTMLLSMAIDPSSPAAARRFLERPDVFNVSITRARHEIQLFTSISPGELPQDSLLAAYLLHASEPKRTMQSIQSEKIALPDDLLPQLAQLGWTLIASATKVAGMPTDLIFKRKDDLIAIDLIGTAGSRGQAVSVEKTLMLKRAGLTLIPLSLAEWEVRKEDFLAITAQ</sequence>
<feature type="domain" description="DNA2/NAM7 helicase helicase" evidence="1">
    <location>
        <begin position="229"/>
        <end position="518"/>
    </location>
</feature>
<comment type="caution">
    <text evidence="3">The sequence shown here is derived from an EMBL/GenBank/DDBJ whole genome shotgun (WGS) entry which is preliminary data.</text>
</comment>
<reference evidence="3" key="2">
    <citation type="submission" date="2020-09" db="EMBL/GenBank/DDBJ databases">
        <authorList>
            <person name="Sun Q."/>
            <person name="Kim S."/>
        </authorList>
    </citation>
    <scope>NUCLEOTIDE SEQUENCE</scope>
    <source>
        <strain evidence="3">KCTC 12988</strain>
    </source>
</reference>
<evidence type="ECO:0000259" key="2">
    <source>
        <dbReference type="Pfam" id="PF13087"/>
    </source>
</evidence>
<feature type="domain" description="DNA2/NAM7 helicase-like C-terminal" evidence="2">
    <location>
        <begin position="561"/>
        <end position="737"/>
    </location>
</feature>
<organism evidence="3 4">
    <name type="scientific">Roseibacillus persicicus</name>
    <dbReference type="NCBI Taxonomy" id="454148"/>
    <lineage>
        <taxon>Bacteria</taxon>
        <taxon>Pseudomonadati</taxon>
        <taxon>Verrucomicrobiota</taxon>
        <taxon>Verrucomicrobiia</taxon>
        <taxon>Verrucomicrobiales</taxon>
        <taxon>Verrucomicrobiaceae</taxon>
        <taxon>Roseibacillus</taxon>
    </lineage>
</organism>
<dbReference type="AlphaFoldDB" id="A0A918TUG2"/>
<keyword evidence="4" id="KW-1185">Reference proteome</keyword>
<protein>
    <submittedName>
        <fullName evidence="3">Uncharacterized protein</fullName>
    </submittedName>
</protein>
<evidence type="ECO:0000313" key="4">
    <source>
        <dbReference type="Proteomes" id="UP000644507"/>
    </source>
</evidence>
<reference evidence="3" key="1">
    <citation type="journal article" date="2014" name="Int. J. Syst. Evol. Microbiol.">
        <title>Complete genome sequence of Corynebacterium casei LMG S-19264T (=DSM 44701T), isolated from a smear-ripened cheese.</title>
        <authorList>
            <consortium name="US DOE Joint Genome Institute (JGI-PGF)"/>
            <person name="Walter F."/>
            <person name="Albersmeier A."/>
            <person name="Kalinowski J."/>
            <person name="Ruckert C."/>
        </authorList>
    </citation>
    <scope>NUCLEOTIDE SEQUENCE</scope>
    <source>
        <strain evidence="3">KCTC 12988</strain>
    </source>
</reference>
<dbReference type="Gene3D" id="3.40.50.300">
    <property type="entry name" value="P-loop containing nucleotide triphosphate hydrolases"/>
    <property type="match status" value="2"/>
</dbReference>
<dbReference type="InterPro" id="IPR041677">
    <property type="entry name" value="DNA2/NAM7_AAA_11"/>
</dbReference>
<name>A0A918TUG2_9BACT</name>